<proteinExistence type="predicted"/>
<sequence>MATRNSAKPLTGTRIVSLALNLPGPAALMRLSAMGARCLKVEPPGPGTTSAGRPISGDPMGQYDIGAYSVMHEDVRVVQMDLKTERGQAQLARELLRADLLLTSFRPSALAKLGLDWKSLRRPFPHLSMVEIVGAPGERADEPGHDLTYLAEAGLVTGTDLPPSLLADMAGALMTSEAALSALMQARANGRGQYRQVALSQAAEWLALPRTWGLTLPTGAVGGAHAGYRVYPCKDGRVAIAALEPHFARALFAAAGLPEPDMRAPFAPQAHEAIAAWALTKTRRQLDALAAANDIPLHTLSKA</sequence>
<dbReference type="InterPro" id="IPR023606">
    <property type="entry name" value="CoA-Trfase_III_dom_1_sf"/>
</dbReference>
<dbReference type="Gene3D" id="3.30.1540.10">
    <property type="entry name" value="formyl-coa transferase, domain 3"/>
    <property type="match status" value="1"/>
</dbReference>
<dbReference type="EMBL" id="JACCKX010000001">
    <property type="protein sequence ID" value="NZA00826.1"/>
    <property type="molecule type" value="Genomic_DNA"/>
</dbReference>
<dbReference type="GO" id="GO:0016740">
    <property type="term" value="F:transferase activity"/>
    <property type="evidence" value="ECO:0007669"/>
    <property type="project" value="UniProtKB-KW"/>
</dbReference>
<evidence type="ECO:0000313" key="2">
    <source>
        <dbReference type="Proteomes" id="UP000589716"/>
    </source>
</evidence>
<dbReference type="Gene3D" id="3.40.50.10540">
    <property type="entry name" value="Crotonobetainyl-coa:carnitine coa-transferase, domain 1"/>
    <property type="match status" value="1"/>
</dbReference>
<dbReference type="InterPro" id="IPR050509">
    <property type="entry name" value="CoA-transferase_III"/>
</dbReference>
<keyword evidence="1" id="KW-0808">Transferase</keyword>
<comment type="caution">
    <text evidence="1">The sequence shown here is derived from an EMBL/GenBank/DDBJ whole genome shotgun (WGS) entry which is preliminary data.</text>
</comment>
<dbReference type="InterPro" id="IPR003673">
    <property type="entry name" value="CoA-Trfase_fam_III"/>
</dbReference>
<dbReference type="SUPFAM" id="SSF89796">
    <property type="entry name" value="CoA-transferase family III (CaiB/BaiF)"/>
    <property type="match status" value="1"/>
</dbReference>
<dbReference type="PANTHER" id="PTHR48228">
    <property type="entry name" value="SUCCINYL-COA--D-CITRAMALATE COA-TRANSFERASE"/>
    <property type="match status" value="1"/>
</dbReference>
<dbReference type="Proteomes" id="UP000589716">
    <property type="component" value="Unassembled WGS sequence"/>
</dbReference>
<organism evidence="1 2">
    <name type="scientific">Ottowia beijingensis</name>
    <dbReference type="NCBI Taxonomy" id="1207057"/>
    <lineage>
        <taxon>Bacteria</taxon>
        <taxon>Pseudomonadati</taxon>
        <taxon>Pseudomonadota</taxon>
        <taxon>Betaproteobacteria</taxon>
        <taxon>Burkholderiales</taxon>
        <taxon>Comamonadaceae</taxon>
        <taxon>Ottowia</taxon>
    </lineage>
</organism>
<evidence type="ECO:0000313" key="1">
    <source>
        <dbReference type="EMBL" id="NZA00826.1"/>
    </source>
</evidence>
<gene>
    <name evidence="1" type="ORF">H0I39_01780</name>
</gene>
<dbReference type="Pfam" id="PF02515">
    <property type="entry name" value="CoA_transf_3"/>
    <property type="match status" value="1"/>
</dbReference>
<keyword evidence="2" id="KW-1185">Reference proteome</keyword>
<dbReference type="AlphaFoldDB" id="A0A853IKC6"/>
<protein>
    <submittedName>
        <fullName evidence="1">CoA transferase</fullName>
    </submittedName>
</protein>
<dbReference type="PANTHER" id="PTHR48228:SF5">
    <property type="entry name" value="ALPHA-METHYLACYL-COA RACEMASE"/>
    <property type="match status" value="1"/>
</dbReference>
<dbReference type="RefSeq" id="WP_180549362.1">
    <property type="nucleotide sequence ID" value="NZ_JACCKX010000001.1"/>
</dbReference>
<reference evidence="1 2" key="1">
    <citation type="submission" date="2020-07" db="EMBL/GenBank/DDBJ databases">
        <authorList>
            <person name="Maaloum M."/>
        </authorList>
    </citation>
    <scope>NUCLEOTIDE SEQUENCE [LARGE SCALE GENOMIC DNA]</scope>
    <source>
        <strain evidence="1 2">GCS-AN-3</strain>
    </source>
</reference>
<accession>A0A853IKC6</accession>
<dbReference type="InterPro" id="IPR044855">
    <property type="entry name" value="CoA-Trfase_III_dom3_sf"/>
</dbReference>
<name>A0A853IKC6_9BURK</name>